<dbReference type="PANTHER" id="PTHR39515">
    <property type="entry name" value="CONSERVED PROTEIN"/>
    <property type="match status" value="1"/>
</dbReference>
<dbReference type="CDD" id="cd00090">
    <property type="entry name" value="HTH_ARSR"/>
    <property type="match status" value="1"/>
</dbReference>
<name>A0A3N0DQ97_9ACTN</name>
<dbReference type="PROSITE" id="PS50995">
    <property type="entry name" value="HTH_MARR_2"/>
    <property type="match status" value="1"/>
</dbReference>
<dbReference type="SMART" id="SM00347">
    <property type="entry name" value="HTH_MARR"/>
    <property type="match status" value="1"/>
</dbReference>
<feature type="domain" description="HTH marR-type" evidence="1">
    <location>
        <begin position="1"/>
        <end position="139"/>
    </location>
</feature>
<reference evidence="2 3" key="1">
    <citation type="submission" date="2018-11" db="EMBL/GenBank/DDBJ databases">
        <authorList>
            <person name="Li F."/>
        </authorList>
    </citation>
    <scope>NUCLEOTIDE SEQUENCE [LARGE SCALE GENOMIC DNA]</scope>
    <source>
        <strain evidence="2 3">KIS18-7</strain>
    </source>
</reference>
<gene>
    <name evidence="2" type="ORF">EFL95_16885</name>
</gene>
<dbReference type="EMBL" id="RJSG01000003">
    <property type="protein sequence ID" value="RNL77681.1"/>
    <property type="molecule type" value="Genomic_DNA"/>
</dbReference>
<dbReference type="InterPro" id="IPR011991">
    <property type="entry name" value="ArsR-like_HTH"/>
</dbReference>
<proteinExistence type="predicted"/>
<organism evidence="2 3">
    <name type="scientific">Nocardioides marmorisolisilvae</name>
    <dbReference type="NCBI Taxonomy" id="1542737"/>
    <lineage>
        <taxon>Bacteria</taxon>
        <taxon>Bacillati</taxon>
        <taxon>Actinomycetota</taxon>
        <taxon>Actinomycetes</taxon>
        <taxon>Propionibacteriales</taxon>
        <taxon>Nocardioidaceae</taxon>
        <taxon>Nocardioides</taxon>
    </lineage>
</organism>
<dbReference type="InterPro" id="IPR052526">
    <property type="entry name" value="HTH-type_Bedaq_tolerance"/>
</dbReference>
<comment type="caution">
    <text evidence="2">The sequence shown here is derived from an EMBL/GenBank/DDBJ whole genome shotgun (WGS) entry which is preliminary data.</text>
</comment>
<evidence type="ECO:0000259" key="1">
    <source>
        <dbReference type="PROSITE" id="PS50995"/>
    </source>
</evidence>
<dbReference type="InterPro" id="IPR036390">
    <property type="entry name" value="WH_DNA-bd_sf"/>
</dbReference>
<dbReference type="Proteomes" id="UP000277094">
    <property type="component" value="Unassembled WGS sequence"/>
</dbReference>
<dbReference type="PRINTS" id="PR00598">
    <property type="entry name" value="HTHMARR"/>
</dbReference>
<accession>A0A3N0DQ97</accession>
<dbReference type="AlphaFoldDB" id="A0A3N0DQ97"/>
<dbReference type="PANTHER" id="PTHR39515:SF2">
    <property type="entry name" value="HTH-TYPE TRANSCRIPTIONAL REGULATOR RV0880"/>
    <property type="match status" value="1"/>
</dbReference>
<dbReference type="Pfam" id="PF12802">
    <property type="entry name" value="MarR_2"/>
    <property type="match status" value="1"/>
</dbReference>
<evidence type="ECO:0000313" key="2">
    <source>
        <dbReference type="EMBL" id="RNL77681.1"/>
    </source>
</evidence>
<keyword evidence="3" id="KW-1185">Reference proteome</keyword>
<dbReference type="SUPFAM" id="SSF46785">
    <property type="entry name" value="Winged helix' DNA-binding domain"/>
    <property type="match status" value="1"/>
</dbReference>
<dbReference type="InterPro" id="IPR036388">
    <property type="entry name" value="WH-like_DNA-bd_sf"/>
</dbReference>
<dbReference type="Gene3D" id="1.10.10.10">
    <property type="entry name" value="Winged helix-like DNA-binding domain superfamily/Winged helix DNA-binding domain"/>
    <property type="match status" value="1"/>
</dbReference>
<dbReference type="RefSeq" id="WP_123235266.1">
    <property type="nucleotide sequence ID" value="NZ_RJSG01000003.1"/>
</dbReference>
<evidence type="ECO:0000313" key="3">
    <source>
        <dbReference type="Proteomes" id="UP000277094"/>
    </source>
</evidence>
<protein>
    <submittedName>
        <fullName evidence="2">MarR family transcriptional regulator</fullName>
    </submittedName>
</protein>
<dbReference type="GO" id="GO:0003700">
    <property type="term" value="F:DNA-binding transcription factor activity"/>
    <property type="evidence" value="ECO:0007669"/>
    <property type="project" value="InterPro"/>
</dbReference>
<sequence length="152" mass="17246">MPTSTTGVVELLEQELTLLSRHQLSSAHHNPDLVLDRSAYQLLGRLELEPLSLKQLAELFRLDVSTVNRQIASLRRKGLVERIADPAGGVAQLLRPTRKGLSQLRADRSTRNRQIGQVLEDWHPDEIDHLHQVLEKFNLSIESLEGQAWPRP</sequence>
<dbReference type="InterPro" id="IPR000835">
    <property type="entry name" value="HTH_MarR-typ"/>
</dbReference>
<dbReference type="OrthoDB" id="9154853at2"/>